<feature type="transmembrane region" description="Helical" evidence="3">
    <location>
        <begin position="448"/>
        <end position="469"/>
    </location>
</feature>
<feature type="transmembrane region" description="Helical" evidence="3">
    <location>
        <begin position="380"/>
        <end position="402"/>
    </location>
</feature>
<feature type="region of interest" description="Disordered" evidence="2">
    <location>
        <begin position="1"/>
        <end position="23"/>
    </location>
</feature>
<dbReference type="InterPro" id="IPR056336">
    <property type="entry name" value="YVC1_C"/>
</dbReference>
<feature type="compositionally biased region" description="Low complexity" evidence="2">
    <location>
        <begin position="14"/>
        <end position="23"/>
    </location>
</feature>
<dbReference type="AlphaFoldDB" id="A0A292Q5V1"/>
<accession>A0A292Q5V1</accession>
<keyword evidence="1" id="KW-0175">Coiled coil</keyword>
<evidence type="ECO:0000313" key="6">
    <source>
        <dbReference type="Proteomes" id="UP001412239"/>
    </source>
</evidence>
<feature type="transmembrane region" description="Helical" evidence="3">
    <location>
        <begin position="481"/>
        <end position="497"/>
    </location>
</feature>
<feature type="transmembrane region" description="Helical" evidence="3">
    <location>
        <begin position="351"/>
        <end position="373"/>
    </location>
</feature>
<dbReference type="PANTHER" id="PTHR35859">
    <property type="entry name" value="NONSELECTIVE CATION CHANNEL PROTEIN"/>
    <property type="match status" value="1"/>
</dbReference>
<feature type="transmembrane region" description="Helical" evidence="3">
    <location>
        <begin position="310"/>
        <end position="331"/>
    </location>
</feature>
<reference evidence="5" key="1">
    <citation type="submission" date="2015-10" db="EMBL/GenBank/DDBJ databases">
        <authorList>
            <person name="Regsiter A."/>
            <person name="william w."/>
        </authorList>
    </citation>
    <scope>NUCLEOTIDE SEQUENCE</scope>
    <source>
        <strain evidence="5">Montdore</strain>
    </source>
</reference>
<dbReference type="InterPro" id="IPR052971">
    <property type="entry name" value="TRP_calcium_channel"/>
</dbReference>
<evidence type="ECO:0000256" key="3">
    <source>
        <dbReference type="SAM" id="Phobius"/>
    </source>
</evidence>
<keyword evidence="3" id="KW-0472">Membrane</keyword>
<dbReference type="Proteomes" id="UP001412239">
    <property type="component" value="Unassembled WGS sequence"/>
</dbReference>
<feature type="transmembrane region" description="Helical" evidence="3">
    <location>
        <begin position="248"/>
        <end position="265"/>
    </location>
</feature>
<keyword evidence="3" id="KW-1133">Transmembrane helix</keyword>
<feature type="coiled-coil region" evidence="1">
    <location>
        <begin position="645"/>
        <end position="672"/>
    </location>
</feature>
<keyword evidence="3" id="KW-0812">Transmembrane</keyword>
<evidence type="ECO:0000259" key="4">
    <source>
        <dbReference type="Pfam" id="PF23317"/>
    </source>
</evidence>
<gene>
    <name evidence="5" type="ORF">GSTUAT00001625001</name>
</gene>
<organism evidence="5 6">
    <name type="scientific">Tuber aestivum</name>
    <name type="common">summer truffle</name>
    <dbReference type="NCBI Taxonomy" id="59557"/>
    <lineage>
        <taxon>Eukaryota</taxon>
        <taxon>Fungi</taxon>
        <taxon>Dikarya</taxon>
        <taxon>Ascomycota</taxon>
        <taxon>Pezizomycotina</taxon>
        <taxon>Pezizomycetes</taxon>
        <taxon>Pezizales</taxon>
        <taxon>Tuberaceae</taxon>
        <taxon>Tuber</taxon>
    </lineage>
</organism>
<dbReference type="PANTHER" id="PTHR35859:SF5">
    <property type="entry name" value="ION TRANSPORT DOMAIN-CONTAINING PROTEIN"/>
    <property type="match status" value="1"/>
</dbReference>
<evidence type="ECO:0000256" key="1">
    <source>
        <dbReference type="SAM" id="Coils"/>
    </source>
</evidence>
<name>A0A292Q5V1_9PEZI</name>
<protein>
    <recommendedName>
        <fullName evidence="4">Calcium channel YVC1-like C-terminal transmembrane domain-containing protein</fullName>
    </recommendedName>
</protein>
<dbReference type="Pfam" id="PF23317">
    <property type="entry name" value="YVC1_C"/>
    <property type="match status" value="1"/>
</dbReference>
<sequence>MPDRRPLSLHEGRPTTPMTPMTPTVVKDDMNFLELCETFRNYFVEHIGTPQNMSTLKLSPVMTRLCNQLSERGHNPATVAALLWCKAHFDAEDDDSGGHGLGSSRGLACEFVASDLLTSLSANEALDYLCYELPLVGNEDHDGGNNCAGDETAGLLGGRDGRNAPSPDLEADSIASYAGLNTLEIAILADAKKFISHPPVERVINGIWEGRISFWKTLDVDGSKKPHFYNKRKADPFCRLRVPKYQKAFEAFFFAVFLALYYGVLIQRDPYHITGLEAALIVFFVAFAVDEISSVRDAGTAFYTADFWSLWDVCIIIIGIAFLIWRIVGIVKDNDEIVDTAFDILSLEALLLIPRVCSLLSINPYFGVLIPCLKQMTKDFLKFVILVVILYLGFLTTFSLLARESFKLSEMSWMLIKEYQNSMGLASAVPQTILTHARQISPVLGPPLMLIFVTLTNILLITSLISLLSNSLTNMMNNAREEYLFMFSITVMEAATSNRLVVFYPPMNLLSLILLRPLRLVLSASRMRKWRIALLKFSHFPFVAAIMAYESLWPDNQMRYNGTAWGQGAGSKRMSMREGLKLFGRRSDRFQEWSGRLGGSRLGLGGAGNQVGPQSGPAFISSASSVRMDFDGESASNLRAYANQIDEHGHELHRMRTTIEQLSRKLDEILSQKSA</sequence>
<proteinExistence type="predicted"/>
<evidence type="ECO:0000256" key="2">
    <source>
        <dbReference type="SAM" id="MobiDB-lite"/>
    </source>
</evidence>
<dbReference type="EMBL" id="LN890960">
    <property type="protein sequence ID" value="CUS14335.1"/>
    <property type="molecule type" value="Genomic_DNA"/>
</dbReference>
<evidence type="ECO:0000313" key="5">
    <source>
        <dbReference type="EMBL" id="CUS14335.1"/>
    </source>
</evidence>
<feature type="compositionally biased region" description="Basic and acidic residues" evidence="2">
    <location>
        <begin position="1"/>
        <end position="13"/>
    </location>
</feature>
<feature type="domain" description="Calcium channel YVC1-like C-terminal transmembrane" evidence="4">
    <location>
        <begin position="254"/>
        <end position="551"/>
    </location>
</feature>
<keyword evidence="6" id="KW-1185">Reference proteome</keyword>
<feature type="transmembrane region" description="Helical" evidence="3">
    <location>
        <begin position="271"/>
        <end position="289"/>
    </location>
</feature>